<feature type="transmembrane region" description="Helical" evidence="2">
    <location>
        <begin position="227"/>
        <end position="246"/>
    </location>
</feature>
<feature type="transmembrane region" description="Helical" evidence="2">
    <location>
        <begin position="140"/>
        <end position="159"/>
    </location>
</feature>
<comment type="caution">
    <text evidence="3">The sequence shown here is derived from an EMBL/GenBank/DDBJ whole genome shotgun (WGS) entry which is preliminary data.</text>
</comment>
<organism evidence="3 4">
    <name type="scientific">Clathrus columnatus</name>
    <dbReference type="NCBI Taxonomy" id="1419009"/>
    <lineage>
        <taxon>Eukaryota</taxon>
        <taxon>Fungi</taxon>
        <taxon>Dikarya</taxon>
        <taxon>Basidiomycota</taxon>
        <taxon>Agaricomycotina</taxon>
        <taxon>Agaricomycetes</taxon>
        <taxon>Phallomycetidae</taxon>
        <taxon>Phallales</taxon>
        <taxon>Clathraceae</taxon>
        <taxon>Clathrus</taxon>
    </lineage>
</organism>
<keyword evidence="2" id="KW-0472">Membrane</keyword>
<evidence type="ECO:0000313" key="4">
    <source>
        <dbReference type="Proteomes" id="UP001050691"/>
    </source>
</evidence>
<proteinExistence type="predicted"/>
<dbReference type="EMBL" id="BPWL01000001">
    <property type="protein sequence ID" value="GJJ06533.1"/>
    <property type="molecule type" value="Genomic_DNA"/>
</dbReference>
<keyword evidence="2" id="KW-0812">Transmembrane</keyword>
<keyword evidence="2" id="KW-1133">Transmembrane helix</keyword>
<accession>A0AAV5A018</accession>
<sequence length="257" mass="28357">MSYAEVTAVNAPPASMQPRPNPNLLNTEPPTAPTFVDDTVKVSVVDPSYKEYPATTTSLNRPPTDDERSKRHHHETYKEKAKKDFNAAERRGIGMWDDMKERLFRPGVAGGLLGVVNIGLLATMGYKLYTEPHLRSDRRFLGWSTAGVLGVLGVEGFFAEAYRNTSQGIEEEKRARAEGASVYRHTKEIVLRPQVFGGLVGALNVGIIGCLSYIAYDNWDRYWDRRALSGITIGVLALIGGEGCVVSNTELRARADI</sequence>
<feature type="transmembrane region" description="Helical" evidence="2">
    <location>
        <begin position="108"/>
        <end position="128"/>
    </location>
</feature>
<dbReference type="AlphaFoldDB" id="A0AAV5A018"/>
<evidence type="ECO:0000256" key="2">
    <source>
        <dbReference type="SAM" id="Phobius"/>
    </source>
</evidence>
<keyword evidence="4" id="KW-1185">Reference proteome</keyword>
<evidence type="ECO:0000313" key="3">
    <source>
        <dbReference type="EMBL" id="GJJ06533.1"/>
    </source>
</evidence>
<dbReference type="Proteomes" id="UP001050691">
    <property type="component" value="Unassembled WGS sequence"/>
</dbReference>
<name>A0AAV5A018_9AGAM</name>
<feature type="region of interest" description="Disordered" evidence="1">
    <location>
        <begin position="1"/>
        <end position="35"/>
    </location>
</feature>
<gene>
    <name evidence="3" type="ORF">Clacol_000725</name>
</gene>
<feature type="region of interest" description="Disordered" evidence="1">
    <location>
        <begin position="51"/>
        <end position="81"/>
    </location>
</feature>
<feature type="transmembrane region" description="Helical" evidence="2">
    <location>
        <begin position="195"/>
        <end position="215"/>
    </location>
</feature>
<protein>
    <submittedName>
        <fullName evidence="3">Uncharacterized protein</fullName>
    </submittedName>
</protein>
<evidence type="ECO:0000256" key="1">
    <source>
        <dbReference type="SAM" id="MobiDB-lite"/>
    </source>
</evidence>
<reference evidence="3" key="1">
    <citation type="submission" date="2021-10" db="EMBL/GenBank/DDBJ databases">
        <title>De novo Genome Assembly of Clathrus columnatus (Basidiomycota, Fungi) Using Illumina and Nanopore Sequence Data.</title>
        <authorList>
            <person name="Ogiso-Tanaka E."/>
            <person name="Itagaki H."/>
            <person name="Hosoya T."/>
            <person name="Hosaka K."/>
        </authorList>
    </citation>
    <scope>NUCLEOTIDE SEQUENCE</scope>
    <source>
        <strain evidence="3">MO-923</strain>
    </source>
</reference>